<dbReference type="AlphaFoldDB" id="A0A9Q1BZX0"/>
<dbReference type="Gene3D" id="3.90.132.10">
    <property type="entry name" value="Leishmanolysin , domain 2"/>
    <property type="match status" value="1"/>
</dbReference>
<dbReference type="GO" id="GO:0005737">
    <property type="term" value="C:cytoplasm"/>
    <property type="evidence" value="ECO:0007669"/>
    <property type="project" value="TreeGrafter"/>
</dbReference>
<keyword evidence="3 9" id="KW-0479">Metal-binding</keyword>
<dbReference type="GO" id="GO:0007155">
    <property type="term" value="P:cell adhesion"/>
    <property type="evidence" value="ECO:0007669"/>
    <property type="project" value="InterPro"/>
</dbReference>
<protein>
    <recommendedName>
        <fullName evidence="7 10">Leishmanolysin-like peptidase</fullName>
        <ecNumber evidence="10">3.4.24.-</ecNumber>
    </recommendedName>
</protein>
<evidence type="ECO:0000256" key="10">
    <source>
        <dbReference type="RuleBase" id="RU366077"/>
    </source>
</evidence>
<dbReference type="PANTHER" id="PTHR10942:SF0">
    <property type="entry name" value="LEISHMANOLYSIN-LIKE PEPTIDASE"/>
    <property type="match status" value="1"/>
</dbReference>
<feature type="binding site" evidence="9">
    <location>
        <position position="239"/>
    </location>
    <ligand>
        <name>Zn(2+)</name>
        <dbReference type="ChEBI" id="CHEBI:29105"/>
        <note>catalytic</note>
    </ligand>
</feature>
<feature type="binding site" evidence="9">
    <location>
        <position position="345"/>
    </location>
    <ligand>
        <name>Zn(2+)</name>
        <dbReference type="ChEBI" id="CHEBI:29105"/>
        <note>catalytic</note>
    </ligand>
</feature>
<evidence type="ECO:0000256" key="3">
    <source>
        <dbReference type="ARBA" id="ARBA00022723"/>
    </source>
</evidence>
<dbReference type="Gene3D" id="2.10.55.10">
    <property type="entry name" value="Leishmanolysin domain 3"/>
    <property type="match status" value="1"/>
</dbReference>
<dbReference type="GO" id="GO:0006508">
    <property type="term" value="P:proteolysis"/>
    <property type="evidence" value="ECO:0007669"/>
    <property type="project" value="UniProtKB-KW"/>
</dbReference>
<dbReference type="EMBL" id="JAIZAY010000009">
    <property type="protein sequence ID" value="KAJ8035797.1"/>
    <property type="molecule type" value="Genomic_DNA"/>
</dbReference>
<keyword evidence="11" id="KW-1133">Transmembrane helix</keyword>
<dbReference type="PROSITE" id="PS51390">
    <property type="entry name" value="WAP"/>
    <property type="match status" value="1"/>
</dbReference>
<dbReference type="OrthoDB" id="527990at2759"/>
<dbReference type="Gene3D" id="4.10.75.10">
    <property type="entry name" value="Elafin-like"/>
    <property type="match status" value="1"/>
</dbReference>
<dbReference type="PANTHER" id="PTHR10942">
    <property type="entry name" value="LEISHMANOLYSIN-LIKE PEPTIDASE"/>
    <property type="match status" value="1"/>
</dbReference>
<feature type="transmembrane region" description="Helical" evidence="11">
    <location>
        <begin position="678"/>
        <end position="698"/>
    </location>
</feature>
<keyword evidence="6 9" id="KW-0482">Metalloprotease</keyword>
<evidence type="ECO:0000256" key="8">
    <source>
        <dbReference type="PIRSR" id="PIRSR601577-1"/>
    </source>
</evidence>
<proteinExistence type="inferred from homology"/>
<dbReference type="Gene3D" id="3.10.170.20">
    <property type="match status" value="1"/>
</dbReference>
<dbReference type="GO" id="GO:0005576">
    <property type="term" value="C:extracellular region"/>
    <property type="evidence" value="ECO:0007669"/>
    <property type="project" value="InterPro"/>
</dbReference>
<evidence type="ECO:0000256" key="6">
    <source>
        <dbReference type="ARBA" id="ARBA00023049"/>
    </source>
</evidence>
<feature type="signal peptide" evidence="10">
    <location>
        <begin position="1"/>
        <end position="22"/>
    </location>
</feature>
<keyword evidence="2 10" id="KW-0645">Protease</keyword>
<dbReference type="InterPro" id="IPR036645">
    <property type="entry name" value="Elafin-like_sf"/>
</dbReference>
<evidence type="ECO:0000313" key="13">
    <source>
        <dbReference type="EMBL" id="KAJ8035797.1"/>
    </source>
</evidence>
<keyword evidence="14" id="KW-1185">Reference proteome</keyword>
<name>A0A9Q1BZX0_HOLLE</name>
<dbReference type="SUPFAM" id="SSF55486">
    <property type="entry name" value="Metalloproteases ('zincins'), catalytic domain"/>
    <property type="match status" value="1"/>
</dbReference>
<evidence type="ECO:0000256" key="9">
    <source>
        <dbReference type="PIRSR" id="PIRSR601577-2"/>
    </source>
</evidence>
<dbReference type="GO" id="GO:0030414">
    <property type="term" value="F:peptidase inhibitor activity"/>
    <property type="evidence" value="ECO:0007669"/>
    <property type="project" value="InterPro"/>
</dbReference>
<dbReference type="GO" id="GO:0004222">
    <property type="term" value="F:metalloendopeptidase activity"/>
    <property type="evidence" value="ECO:0007669"/>
    <property type="project" value="UniProtKB-UniRule"/>
</dbReference>
<evidence type="ECO:0000259" key="12">
    <source>
        <dbReference type="PROSITE" id="PS51390"/>
    </source>
</evidence>
<feature type="binding site" evidence="9">
    <location>
        <position position="243"/>
    </location>
    <ligand>
        <name>Zn(2+)</name>
        <dbReference type="ChEBI" id="CHEBI:29105"/>
        <note>catalytic</note>
    </ligand>
</feature>
<evidence type="ECO:0000256" key="5">
    <source>
        <dbReference type="ARBA" id="ARBA00022833"/>
    </source>
</evidence>
<dbReference type="SMART" id="SM00217">
    <property type="entry name" value="WAP"/>
    <property type="match status" value="1"/>
</dbReference>
<feature type="chain" id="PRO_5040546593" description="Leishmanolysin-like peptidase" evidence="10">
    <location>
        <begin position="23"/>
        <end position="699"/>
    </location>
</feature>
<dbReference type="GO" id="GO:0016020">
    <property type="term" value="C:membrane"/>
    <property type="evidence" value="ECO:0007669"/>
    <property type="project" value="InterPro"/>
</dbReference>
<dbReference type="Pfam" id="PF01457">
    <property type="entry name" value="Peptidase_M8"/>
    <property type="match status" value="1"/>
</dbReference>
<keyword evidence="10" id="KW-0732">Signal</keyword>
<feature type="domain" description="WAP" evidence="12">
    <location>
        <begin position="618"/>
        <end position="667"/>
    </location>
</feature>
<evidence type="ECO:0000256" key="4">
    <source>
        <dbReference type="ARBA" id="ARBA00022801"/>
    </source>
</evidence>
<keyword evidence="5 9" id="KW-0862">Zinc</keyword>
<dbReference type="SUPFAM" id="SSF57256">
    <property type="entry name" value="Elafin-like"/>
    <property type="match status" value="1"/>
</dbReference>
<reference evidence="13" key="1">
    <citation type="submission" date="2021-10" db="EMBL/GenBank/DDBJ databases">
        <title>Tropical sea cucumber genome reveals ecological adaptation and Cuvierian tubules defense mechanism.</title>
        <authorList>
            <person name="Chen T."/>
        </authorList>
    </citation>
    <scope>NUCLEOTIDE SEQUENCE</scope>
    <source>
        <strain evidence="13">Nanhai2018</strain>
        <tissue evidence="13">Muscle</tissue>
    </source>
</reference>
<dbReference type="GO" id="GO:0046872">
    <property type="term" value="F:metal ion binding"/>
    <property type="evidence" value="ECO:0007669"/>
    <property type="project" value="UniProtKB-KW"/>
</dbReference>
<organism evidence="13 14">
    <name type="scientific">Holothuria leucospilota</name>
    <name type="common">Black long sea cucumber</name>
    <name type="synonym">Mertensiothuria leucospilota</name>
    <dbReference type="NCBI Taxonomy" id="206669"/>
    <lineage>
        <taxon>Eukaryota</taxon>
        <taxon>Metazoa</taxon>
        <taxon>Echinodermata</taxon>
        <taxon>Eleutherozoa</taxon>
        <taxon>Echinozoa</taxon>
        <taxon>Holothuroidea</taxon>
        <taxon>Aspidochirotacea</taxon>
        <taxon>Aspidochirotida</taxon>
        <taxon>Holothuriidae</taxon>
        <taxon>Holothuria</taxon>
    </lineage>
</organism>
<comment type="similarity">
    <text evidence="1 10">Belongs to the peptidase M8 family.</text>
</comment>
<evidence type="ECO:0000256" key="11">
    <source>
        <dbReference type="SAM" id="Phobius"/>
    </source>
</evidence>
<evidence type="ECO:0000256" key="2">
    <source>
        <dbReference type="ARBA" id="ARBA00022670"/>
    </source>
</evidence>
<dbReference type="InterPro" id="IPR008197">
    <property type="entry name" value="WAP_dom"/>
</dbReference>
<dbReference type="CDD" id="cd00199">
    <property type="entry name" value="WAP"/>
    <property type="match status" value="1"/>
</dbReference>
<evidence type="ECO:0000256" key="7">
    <source>
        <dbReference type="ARBA" id="ARBA00039717"/>
    </source>
</evidence>
<sequence length="699" mass="79428">MLHEESALLVGVFFILVCSVCSKDFVESACQHSPTTKFRTGVFVESTHSVHRRSNSQPLRIHVEFSREVDELPAEHLDLVKNQLLPTATEFLSERIQVRRPLTSPLVLYRDCNDNRTYNPDGEIHQFCWNDCHRITRCGTVTVPDNHLQACYACKENKDTCVRNPDIPAGQGIPDTDFILYVQVDNTIPCLTPDTTAHASYCQLESSLDRPIAGHINICPNALSTSEAHRSILLTTVKHEIIHALGFSSSLFAFYRDDKGNPLTERDASGLPPFNSEYYVYQWSERVIREVVRYDWDTRSGLVLHPVQMMVTPKVKEEARRHFNCASLEGIELENDGGLGTMFSHFEKRLLENEAMTGTHTHDRQFSRFTLAVLEDTGWYHVNYYLADNLSWGKNLGCDFVKKSCKTWMDMRRNSGRSLLPFCDSVQSNFFNFSCDSERTSLAMCNLKKYDKSIPVEYQYFNELKDVPENELSHYGGTSFLADYCPFNQQFSYTTEDGESKTSTCYLSSNTVSVGDNVAAEYYGPSSICINHGKPWLQEKCIHYDRQITWGAGCYQYFCSDLGLKIVIEGVNHLCTEEGQVIDVSVVSSDYRHQGTIICPPCSQFCDHCPTAASLNVMKEEGDEGQCPRLAEDTSGICIAECNDNQDCHRRQVCCYNGCGRVCVDPVKAYNTDIPCRAGMLLSMRWFTYLLVVFLLLWR</sequence>
<dbReference type="InterPro" id="IPR001577">
    <property type="entry name" value="Peptidase_M8"/>
</dbReference>
<keyword evidence="11" id="KW-0472">Membrane</keyword>
<evidence type="ECO:0000313" key="14">
    <source>
        <dbReference type="Proteomes" id="UP001152320"/>
    </source>
</evidence>
<keyword evidence="11" id="KW-0812">Transmembrane</keyword>
<dbReference type="Pfam" id="PF00095">
    <property type="entry name" value="WAP"/>
    <property type="match status" value="1"/>
</dbReference>
<keyword evidence="4 10" id="KW-0378">Hydrolase</keyword>
<gene>
    <name evidence="13" type="ORF">HOLleu_19580</name>
</gene>
<feature type="active site" evidence="8">
    <location>
        <position position="240"/>
    </location>
</feature>
<dbReference type="EC" id="3.4.24.-" evidence="10"/>
<accession>A0A9Q1BZX0</accession>
<comment type="cofactor">
    <cofactor evidence="9 10">
        <name>Zn(2+)</name>
        <dbReference type="ChEBI" id="CHEBI:29105"/>
    </cofactor>
    <text evidence="9 10">Binds 1 zinc ion per subunit.</text>
</comment>
<dbReference type="FunFam" id="3.90.132.10:FF:000001">
    <property type="entry name" value="leishmanolysin-like peptidase isoform X2"/>
    <property type="match status" value="1"/>
</dbReference>
<evidence type="ECO:0000256" key="1">
    <source>
        <dbReference type="ARBA" id="ARBA00005860"/>
    </source>
</evidence>
<comment type="caution">
    <text evidence="13">The sequence shown here is derived from an EMBL/GenBank/DDBJ whole genome shotgun (WGS) entry which is preliminary data.</text>
</comment>
<dbReference type="Proteomes" id="UP001152320">
    <property type="component" value="Chromosome 9"/>
</dbReference>